<feature type="compositionally biased region" description="Polar residues" evidence="4">
    <location>
        <begin position="17"/>
        <end position="37"/>
    </location>
</feature>
<organism evidence="5 6">
    <name type="scientific">Cyclotella cryptica</name>
    <dbReference type="NCBI Taxonomy" id="29204"/>
    <lineage>
        <taxon>Eukaryota</taxon>
        <taxon>Sar</taxon>
        <taxon>Stramenopiles</taxon>
        <taxon>Ochrophyta</taxon>
        <taxon>Bacillariophyta</taxon>
        <taxon>Coscinodiscophyceae</taxon>
        <taxon>Thalassiosirophycidae</taxon>
        <taxon>Stephanodiscales</taxon>
        <taxon>Stephanodiscaceae</taxon>
        <taxon>Cyclotella</taxon>
    </lineage>
</organism>
<accession>A0ABD3Q2S7</accession>
<feature type="repeat" description="WD" evidence="3">
    <location>
        <begin position="182"/>
        <end position="215"/>
    </location>
</feature>
<evidence type="ECO:0000256" key="2">
    <source>
        <dbReference type="ARBA" id="ARBA00022737"/>
    </source>
</evidence>
<evidence type="ECO:0000256" key="1">
    <source>
        <dbReference type="ARBA" id="ARBA00022574"/>
    </source>
</evidence>
<proteinExistence type="predicted"/>
<dbReference type="SMART" id="SM00320">
    <property type="entry name" value="WD40"/>
    <property type="match status" value="4"/>
</dbReference>
<dbReference type="AlphaFoldDB" id="A0ABD3Q2S7"/>
<dbReference type="InterPro" id="IPR001680">
    <property type="entry name" value="WD40_rpt"/>
</dbReference>
<dbReference type="PANTHER" id="PTHR18763:SF0">
    <property type="entry name" value="WD REPEAT-CONTAINING PROTEIN 18"/>
    <property type="match status" value="1"/>
</dbReference>
<dbReference type="PROSITE" id="PS50294">
    <property type="entry name" value="WD_REPEATS_REGION"/>
    <property type="match status" value="1"/>
</dbReference>
<dbReference type="PROSITE" id="PS50082">
    <property type="entry name" value="WD_REPEATS_2"/>
    <property type="match status" value="1"/>
</dbReference>
<dbReference type="Gene3D" id="2.130.10.10">
    <property type="entry name" value="YVTN repeat-like/Quinoprotein amine dehydrogenase"/>
    <property type="match status" value="1"/>
</dbReference>
<evidence type="ECO:0000256" key="3">
    <source>
        <dbReference type="PROSITE-ProRule" id="PRU00221"/>
    </source>
</evidence>
<dbReference type="EMBL" id="JABMIG020000082">
    <property type="protein sequence ID" value="KAL3794287.1"/>
    <property type="molecule type" value="Genomic_DNA"/>
</dbReference>
<feature type="compositionally biased region" description="Low complexity" evidence="4">
    <location>
        <begin position="114"/>
        <end position="123"/>
    </location>
</feature>
<evidence type="ECO:0000313" key="5">
    <source>
        <dbReference type="EMBL" id="KAL3794287.1"/>
    </source>
</evidence>
<evidence type="ECO:0000313" key="6">
    <source>
        <dbReference type="Proteomes" id="UP001516023"/>
    </source>
</evidence>
<dbReference type="InterPro" id="IPR015943">
    <property type="entry name" value="WD40/YVTN_repeat-like_dom_sf"/>
</dbReference>
<reference evidence="5 6" key="1">
    <citation type="journal article" date="2020" name="G3 (Bethesda)">
        <title>Improved Reference Genome for Cyclotella cryptica CCMP332, a Model for Cell Wall Morphogenesis, Salinity Adaptation, and Lipid Production in Diatoms (Bacillariophyta).</title>
        <authorList>
            <person name="Roberts W.R."/>
            <person name="Downey K.M."/>
            <person name="Ruck E.C."/>
            <person name="Traller J.C."/>
            <person name="Alverson A.J."/>
        </authorList>
    </citation>
    <scope>NUCLEOTIDE SEQUENCE [LARGE SCALE GENOMIC DNA]</scope>
    <source>
        <strain evidence="5 6">CCMP332</strain>
    </source>
</reference>
<feature type="region of interest" description="Disordered" evidence="4">
    <location>
        <begin position="95"/>
        <end position="138"/>
    </location>
</feature>
<comment type="caution">
    <text evidence="5">The sequence shown here is derived from an EMBL/GenBank/DDBJ whole genome shotgun (WGS) entry which is preliminary data.</text>
</comment>
<keyword evidence="2" id="KW-0677">Repeat</keyword>
<keyword evidence="6" id="KW-1185">Reference proteome</keyword>
<dbReference type="Proteomes" id="UP001516023">
    <property type="component" value="Unassembled WGS sequence"/>
</dbReference>
<feature type="compositionally biased region" description="Low complexity" evidence="4">
    <location>
        <begin position="1"/>
        <end position="16"/>
    </location>
</feature>
<feature type="region of interest" description="Disordered" evidence="4">
    <location>
        <begin position="1"/>
        <end position="37"/>
    </location>
</feature>
<gene>
    <name evidence="5" type="ORF">HJC23_012412</name>
</gene>
<dbReference type="InterPro" id="IPR036322">
    <property type="entry name" value="WD40_repeat_dom_sf"/>
</dbReference>
<dbReference type="SUPFAM" id="SSF50978">
    <property type="entry name" value="WD40 repeat-like"/>
    <property type="match status" value="1"/>
</dbReference>
<dbReference type="Pfam" id="PF00400">
    <property type="entry name" value="WD40"/>
    <property type="match status" value="1"/>
</dbReference>
<protein>
    <submittedName>
        <fullName evidence="5">Uncharacterized protein</fullName>
    </submittedName>
</protein>
<dbReference type="PANTHER" id="PTHR18763">
    <property type="entry name" value="WD-REPEAT PROTEIN 18"/>
    <property type="match status" value="1"/>
</dbReference>
<keyword evidence="1 3" id="KW-0853">WD repeat</keyword>
<evidence type="ECO:0000256" key="4">
    <source>
        <dbReference type="SAM" id="MobiDB-lite"/>
    </source>
</evidence>
<dbReference type="InterPro" id="IPR045227">
    <property type="entry name" value="WDR18/Ipi3/RID3"/>
</dbReference>
<name>A0ABD3Q2S7_9STRA</name>
<sequence length="552" mass="59012">MSNPFTESSLTSTTSTNNPYTLYAITSNPDTQGNNNNNREAIQLLCPYTGSNLTGRNSIRVSSSTTTSSSSFGISCFLPIPMTAFHSPAVWVGHGGGGGRGGRSPKDDSIFLLSSPSSSSSSSNENHGNTTKWKVRPPEPLSCTSQSMAVSPHGGRYVVLSCISGNCYLHQWMDSDNLLRVWKAHYRPVTCCVFDEAGTTLFTGGEDGVINAWSLLDLLDGVDNDHGGGGGGSRGRQIHPCATWSEHSLPVTWIHVCKGGAGGCMRLISCSLDRHLIVMEMGAAAVDRSSFDVGRVEARTLARMCLPSGLHCVSSDSVDSRLYCGGEDGKIYCVDMDAYAIHETLDGGGTVVRVDRTGTNGVGADLNSILSGKHVMSQPDWRKMAGDQSKYVSELKGACKSSSIAGIVGSIRFGIDFDQFQNSKVLRPWAPSSEGISLQNTSVTTSPPVTGLIAVPKSSSMHSSGTLAMGSVVGSHSGRRSGHPVDVASIFKPLKRFVRGSSVAQEKADAETITRSEDCCLVLRPRRDNSSSWEDRLKQDSQFTRQYKKARA</sequence>